<dbReference type="GO" id="GO:0043213">
    <property type="term" value="P:bacteriocin transport"/>
    <property type="evidence" value="ECO:0007669"/>
    <property type="project" value="UniProtKB-KW"/>
</dbReference>
<dbReference type="SMART" id="SM00382">
    <property type="entry name" value="AAA"/>
    <property type="match status" value="1"/>
</dbReference>
<evidence type="ECO:0000256" key="2">
    <source>
        <dbReference type="ARBA" id="ARBA00022692"/>
    </source>
</evidence>
<dbReference type="GO" id="GO:0015031">
    <property type="term" value="P:protein transport"/>
    <property type="evidence" value="ECO:0007669"/>
    <property type="project" value="UniProtKB-KW"/>
</dbReference>
<dbReference type="SUPFAM" id="SSF52540">
    <property type="entry name" value="P-loop containing nucleoside triphosphate hydrolases"/>
    <property type="match status" value="1"/>
</dbReference>
<dbReference type="InterPro" id="IPR036640">
    <property type="entry name" value="ABC1_TM_sf"/>
</dbReference>
<keyword evidence="4" id="KW-0788">Thiol protease</keyword>
<dbReference type="InterPro" id="IPR017871">
    <property type="entry name" value="ABC_transporter-like_CS"/>
</dbReference>
<keyword evidence="15" id="KW-1185">Reference proteome</keyword>
<dbReference type="InterPro" id="IPR039421">
    <property type="entry name" value="Type_1_exporter"/>
</dbReference>
<dbReference type="GO" id="GO:0005886">
    <property type="term" value="C:plasma membrane"/>
    <property type="evidence" value="ECO:0007669"/>
    <property type="project" value="UniProtKB-SubCell"/>
</dbReference>
<dbReference type="InterPro" id="IPR027417">
    <property type="entry name" value="P-loop_NTPase"/>
</dbReference>
<dbReference type="GO" id="GO:0008234">
    <property type="term" value="F:cysteine-type peptidase activity"/>
    <property type="evidence" value="ECO:0007669"/>
    <property type="project" value="UniProtKB-KW"/>
</dbReference>
<reference evidence="14 15" key="1">
    <citation type="submission" date="2019-06" db="EMBL/GenBank/DDBJ databases">
        <title>Cerasibacillus sp. nov., isolated from maize field.</title>
        <authorList>
            <person name="Lin S.-Y."/>
            <person name="Tsai C.-F."/>
            <person name="Young C.-C."/>
        </authorList>
    </citation>
    <scope>NUCLEOTIDE SEQUENCE [LARGE SCALE GENOMIC DNA]</scope>
    <source>
        <strain evidence="14 15">CC-CFT480</strain>
    </source>
</reference>
<evidence type="ECO:0000256" key="10">
    <source>
        <dbReference type="SAM" id="Phobius"/>
    </source>
</evidence>
<dbReference type="Gene3D" id="3.90.70.10">
    <property type="entry name" value="Cysteine proteinases"/>
    <property type="match status" value="1"/>
</dbReference>
<feature type="transmembrane region" description="Helical" evidence="10">
    <location>
        <begin position="386"/>
        <end position="407"/>
    </location>
</feature>
<comment type="caution">
    <text evidence="14">The sequence shown here is derived from an EMBL/GenBank/DDBJ whole genome shotgun (WGS) entry which is preliminary data.</text>
</comment>
<dbReference type="GO" id="GO:0140359">
    <property type="term" value="F:ABC-type transporter activity"/>
    <property type="evidence" value="ECO:0007669"/>
    <property type="project" value="InterPro"/>
</dbReference>
<proteinExistence type="predicted"/>
<keyword evidence="6" id="KW-0813">Transport</keyword>
<dbReference type="OrthoDB" id="2193867at2"/>
<feature type="transmembrane region" description="Helical" evidence="10">
    <location>
        <begin position="204"/>
        <end position="221"/>
    </location>
</feature>
<feature type="transmembrane region" description="Helical" evidence="10">
    <location>
        <begin position="168"/>
        <end position="192"/>
    </location>
</feature>
<accession>A0A5C8NVF4</accession>
<gene>
    <name evidence="14" type="ORF">FHP05_08300</name>
</gene>
<name>A0A5C8NVF4_9BACI</name>
<evidence type="ECO:0000313" key="15">
    <source>
        <dbReference type="Proteomes" id="UP000321574"/>
    </source>
</evidence>
<dbReference type="AlphaFoldDB" id="A0A5C8NVF4"/>
<keyword evidence="4" id="KW-0378">Hydrolase</keyword>
<dbReference type="InterPro" id="IPR011527">
    <property type="entry name" value="ABC1_TM_dom"/>
</dbReference>
<protein>
    <submittedName>
        <fullName evidence="14">ATP-binding cassette domain-containing protein</fullName>
    </submittedName>
</protein>
<dbReference type="Gene3D" id="3.40.50.300">
    <property type="entry name" value="P-loop containing nucleotide triphosphate hydrolases"/>
    <property type="match status" value="1"/>
</dbReference>
<dbReference type="SUPFAM" id="SSF90123">
    <property type="entry name" value="ABC transporter transmembrane region"/>
    <property type="match status" value="1"/>
</dbReference>
<sequence>MFYHNMQDRENDCGLAVIITVLQQLGLKKVNLNTIKDYLTKDIEQGLSLKNIIDVFSEFSLTTGAYEIENQAVFKELETPFIAMVRNKGLPHYVVVHQIKGNHITISNPAKSEVISLEKGEFFKDFLDYIVLIEDKEKVKEPPTPKKQDFLTSFYDQVMEHVPLKTKLIVILFSLLKFMIPILIIIGFQYIILFQVEEITLYRLLLYMSLSLSFLTIYYFVNQYNLQIKRNIEEKMQETMVLMYYQNILLNKEKYEDENQVIGSFWNILLAVPGIVQKFYFKVDFINTIIFFLLIGFINIYLALFSLLMLFIFVFMLKMNMKEIHQFQKGFVMEVNRFGASIMETIHSLLDIQVFKKKDESAQFIKNSVNDYATAKKKIEKAESNISIIHDLFVYFMIIGGFMFYLIAFMLHLNVSIMLLFLGLFLLFMLAANSKSTFNIWLEHEKSKVSIEYLQHDRKEMSHITKKSETRIDMENIRDIKLENITKKFADNPVLENIHLHLSSGEIIGIKGNNGSGKTTLLKIFAGLITPDSGNIIINNEQKLSTLEDTTILHHVMLYHPEFHVYNNTVENNYLYNVFDSKEDTRVNQREFHFPLELPNHYVVSSDARNISLGQKNKILLSRSLHVDRDIYLFDEPTASLDMKTREIFIQNVNRLAKKENKIVVVVSHDSFLLDHCDKVIQMEDSKEVEH</sequence>
<feature type="domain" description="ABC transmembrane type-1" evidence="12">
    <location>
        <begin position="284"/>
        <end position="446"/>
    </location>
</feature>
<evidence type="ECO:0000256" key="5">
    <source>
        <dbReference type="ARBA" id="ARBA00022840"/>
    </source>
</evidence>
<keyword evidence="4" id="KW-0645">Protease</keyword>
<dbReference type="PROSITE" id="PS00211">
    <property type="entry name" value="ABC_TRANSPORTER_1"/>
    <property type="match status" value="1"/>
</dbReference>
<evidence type="ECO:0000256" key="7">
    <source>
        <dbReference type="ARBA" id="ARBA00022989"/>
    </source>
</evidence>
<keyword evidence="8 10" id="KW-0472">Membrane</keyword>
<dbReference type="PANTHER" id="PTHR24221">
    <property type="entry name" value="ATP-BINDING CASSETTE SUB-FAMILY B"/>
    <property type="match status" value="1"/>
</dbReference>
<keyword evidence="6" id="KW-0653">Protein transport</keyword>
<dbReference type="PROSITE" id="PS50893">
    <property type="entry name" value="ABC_TRANSPORTER_2"/>
    <property type="match status" value="1"/>
</dbReference>
<evidence type="ECO:0000259" key="13">
    <source>
        <dbReference type="PROSITE" id="PS50990"/>
    </source>
</evidence>
<feature type="transmembrane region" description="Helical" evidence="10">
    <location>
        <begin position="413"/>
        <end position="432"/>
    </location>
</feature>
<evidence type="ECO:0000256" key="8">
    <source>
        <dbReference type="ARBA" id="ARBA00023136"/>
    </source>
</evidence>
<evidence type="ECO:0000256" key="9">
    <source>
        <dbReference type="ARBA" id="ARBA00043264"/>
    </source>
</evidence>
<dbReference type="GO" id="GO:0006508">
    <property type="term" value="P:proteolysis"/>
    <property type="evidence" value="ECO:0007669"/>
    <property type="project" value="InterPro"/>
</dbReference>
<evidence type="ECO:0000313" key="14">
    <source>
        <dbReference type="EMBL" id="TXL65126.1"/>
    </source>
</evidence>
<dbReference type="InterPro" id="IPR003439">
    <property type="entry name" value="ABC_transporter-like_ATP-bd"/>
</dbReference>
<dbReference type="PROSITE" id="PS50990">
    <property type="entry name" value="PEPTIDASE_C39"/>
    <property type="match status" value="1"/>
</dbReference>
<evidence type="ECO:0000256" key="6">
    <source>
        <dbReference type="ARBA" id="ARBA00022927"/>
    </source>
</evidence>
<dbReference type="PANTHER" id="PTHR24221:SF654">
    <property type="entry name" value="ATP-BINDING CASSETTE SUB-FAMILY B MEMBER 6"/>
    <property type="match status" value="1"/>
</dbReference>
<evidence type="ECO:0000256" key="3">
    <source>
        <dbReference type="ARBA" id="ARBA00022741"/>
    </source>
</evidence>
<dbReference type="GO" id="GO:0005524">
    <property type="term" value="F:ATP binding"/>
    <property type="evidence" value="ECO:0007669"/>
    <property type="project" value="UniProtKB-KW"/>
</dbReference>
<feature type="domain" description="Peptidase C39" evidence="13">
    <location>
        <begin position="7"/>
        <end position="133"/>
    </location>
</feature>
<keyword evidence="9" id="KW-0080">Bacteriocin transport</keyword>
<evidence type="ECO:0000259" key="12">
    <source>
        <dbReference type="PROSITE" id="PS50929"/>
    </source>
</evidence>
<dbReference type="PROSITE" id="PS50929">
    <property type="entry name" value="ABC_TM1F"/>
    <property type="match status" value="1"/>
</dbReference>
<dbReference type="InterPro" id="IPR005074">
    <property type="entry name" value="Peptidase_C39"/>
</dbReference>
<dbReference type="RefSeq" id="WP_147666979.1">
    <property type="nucleotide sequence ID" value="NZ_VDUW01000004.1"/>
</dbReference>
<evidence type="ECO:0000256" key="4">
    <source>
        <dbReference type="ARBA" id="ARBA00022807"/>
    </source>
</evidence>
<keyword evidence="7 10" id="KW-1133">Transmembrane helix</keyword>
<dbReference type="CDD" id="cd00267">
    <property type="entry name" value="ABC_ATPase"/>
    <property type="match status" value="1"/>
</dbReference>
<feature type="domain" description="ABC transporter" evidence="11">
    <location>
        <begin position="480"/>
        <end position="689"/>
    </location>
</feature>
<comment type="subcellular location">
    <subcellularLocation>
        <location evidence="1">Cell membrane</location>
        <topology evidence="1">Multi-pass membrane protein</topology>
    </subcellularLocation>
</comment>
<dbReference type="GO" id="GO:0016887">
    <property type="term" value="F:ATP hydrolysis activity"/>
    <property type="evidence" value="ECO:0007669"/>
    <property type="project" value="InterPro"/>
</dbReference>
<keyword evidence="5 14" id="KW-0067">ATP-binding</keyword>
<dbReference type="InterPro" id="IPR003593">
    <property type="entry name" value="AAA+_ATPase"/>
</dbReference>
<evidence type="ECO:0000256" key="1">
    <source>
        <dbReference type="ARBA" id="ARBA00004651"/>
    </source>
</evidence>
<dbReference type="Gene3D" id="1.20.1560.10">
    <property type="entry name" value="ABC transporter type 1, transmembrane domain"/>
    <property type="match status" value="1"/>
</dbReference>
<dbReference type="EMBL" id="VDUW01000004">
    <property type="protein sequence ID" value="TXL65126.1"/>
    <property type="molecule type" value="Genomic_DNA"/>
</dbReference>
<organism evidence="14 15">
    <name type="scientific">Cerasibacillus terrae</name>
    <dbReference type="NCBI Taxonomy" id="2498845"/>
    <lineage>
        <taxon>Bacteria</taxon>
        <taxon>Bacillati</taxon>
        <taxon>Bacillota</taxon>
        <taxon>Bacilli</taxon>
        <taxon>Bacillales</taxon>
        <taxon>Bacillaceae</taxon>
        <taxon>Cerasibacillus</taxon>
    </lineage>
</organism>
<keyword evidence="3" id="KW-0547">Nucleotide-binding</keyword>
<evidence type="ECO:0000259" key="11">
    <source>
        <dbReference type="PROSITE" id="PS50893"/>
    </source>
</evidence>
<dbReference type="Pfam" id="PF00005">
    <property type="entry name" value="ABC_tran"/>
    <property type="match status" value="1"/>
</dbReference>
<dbReference type="Pfam" id="PF03412">
    <property type="entry name" value="Peptidase_C39"/>
    <property type="match status" value="1"/>
</dbReference>
<feature type="transmembrane region" description="Helical" evidence="10">
    <location>
        <begin position="286"/>
        <end position="317"/>
    </location>
</feature>
<dbReference type="Proteomes" id="UP000321574">
    <property type="component" value="Unassembled WGS sequence"/>
</dbReference>
<keyword evidence="2 10" id="KW-0812">Transmembrane</keyword>